<keyword evidence="8" id="KW-1185">Reference proteome</keyword>
<keyword evidence="5 7" id="KW-0472">Membrane</keyword>
<evidence type="ECO:0000256" key="7">
    <source>
        <dbReference type="SAM" id="Phobius"/>
    </source>
</evidence>
<feature type="region of interest" description="Disordered" evidence="6">
    <location>
        <begin position="362"/>
        <end position="409"/>
    </location>
</feature>
<name>A0A914VQH8_9BILA</name>
<protein>
    <submittedName>
        <fullName evidence="9">Tetraspanin</fullName>
    </submittedName>
</protein>
<accession>A0A914VQH8</accession>
<comment type="similarity">
    <text evidence="2">Belongs to the tetraspanin (TM4SF) family.</text>
</comment>
<feature type="transmembrane region" description="Helical" evidence="7">
    <location>
        <begin position="261"/>
        <end position="284"/>
    </location>
</feature>
<dbReference type="PANTHER" id="PTHR19282">
    <property type="entry name" value="TETRASPANIN"/>
    <property type="match status" value="1"/>
</dbReference>
<dbReference type="PANTHER" id="PTHR19282:SF252">
    <property type="entry name" value="TETRASPANIN"/>
    <property type="match status" value="1"/>
</dbReference>
<comment type="subcellular location">
    <subcellularLocation>
        <location evidence="1">Membrane</location>
        <topology evidence="1">Multi-pass membrane protein</topology>
    </subcellularLocation>
</comment>
<evidence type="ECO:0000313" key="9">
    <source>
        <dbReference type="WBParaSite" id="PSAMB.scaffold2301size24046.g17290.t1"/>
    </source>
</evidence>
<evidence type="ECO:0000256" key="2">
    <source>
        <dbReference type="ARBA" id="ARBA00006840"/>
    </source>
</evidence>
<organism evidence="8 9">
    <name type="scientific">Plectus sambesii</name>
    <dbReference type="NCBI Taxonomy" id="2011161"/>
    <lineage>
        <taxon>Eukaryota</taxon>
        <taxon>Metazoa</taxon>
        <taxon>Ecdysozoa</taxon>
        <taxon>Nematoda</taxon>
        <taxon>Chromadorea</taxon>
        <taxon>Plectida</taxon>
        <taxon>Plectina</taxon>
        <taxon>Plectoidea</taxon>
        <taxon>Plectidae</taxon>
        <taxon>Plectus</taxon>
    </lineage>
</organism>
<dbReference type="InterPro" id="IPR018503">
    <property type="entry name" value="Tetraspanin_CS"/>
</dbReference>
<dbReference type="SUPFAM" id="SSF48652">
    <property type="entry name" value="Tetraspanin"/>
    <property type="match status" value="1"/>
</dbReference>
<feature type="transmembrane region" description="Helical" evidence="7">
    <location>
        <begin position="73"/>
        <end position="96"/>
    </location>
</feature>
<dbReference type="Pfam" id="PF00335">
    <property type="entry name" value="Tetraspanin"/>
    <property type="match status" value="1"/>
</dbReference>
<proteinExistence type="inferred from homology"/>
<feature type="compositionally biased region" description="Polar residues" evidence="6">
    <location>
        <begin position="362"/>
        <end position="374"/>
    </location>
</feature>
<evidence type="ECO:0000256" key="3">
    <source>
        <dbReference type="ARBA" id="ARBA00022692"/>
    </source>
</evidence>
<dbReference type="CDD" id="cd03127">
    <property type="entry name" value="tetraspanin_LEL"/>
    <property type="match status" value="1"/>
</dbReference>
<dbReference type="WBParaSite" id="PSAMB.scaffold2301size24046.g17290.t1">
    <property type="protein sequence ID" value="PSAMB.scaffold2301size24046.g17290.t1"/>
    <property type="gene ID" value="PSAMB.scaffold2301size24046.g17290"/>
</dbReference>
<dbReference type="Proteomes" id="UP000887566">
    <property type="component" value="Unplaced"/>
</dbReference>
<keyword evidence="3 7" id="KW-0812">Transmembrane</keyword>
<dbReference type="PRINTS" id="PR00259">
    <property type="entry name" value="TMFOUR"/>
</dbReference>
<dbReference type="PROSITE" id="PS00421">
    <property type="entry name" value="TM4_1"/>
    <property type="match status" value="1"/>
</dbReference>
<evidence type="ECO:0000256" key="6">
    <source>
        <dbReference type="SAM" id="MobiDB-lite"/>
    </source>
</evidence>
<dbReference type="InterPro" id="IPR008952">
    <property type="entry name" value="Tetraspanin_EC2_sf"/>
</dbReference>
<dbReference type="InterPro" id="IPR018499">
    <property type="entry name" value="Tetraspanin/Peripherin"/>
</dbReference>
<dbReference type="GO" id="GO:0005886">
    <property type="term" value="C:plasma membrane"/>
    <property type="evidence" value="ECO:0007669"/>
    <property type="project" value="TreeGrafter"/>
</dbReference>
<feature type="transmembrane region" description="Helical" evidence="7">
    <location>
        <begin position="157"/>
        <end position="180"/>
    </location>
</feature>
<evidence type="ECO:0000256" key="4">
    <source>
        <dbReference type="ARBA" id="ARBA00022989"/>
    </source>
</evidence>
<sequence>MDSSPTAARRNAKYLPVSNDTVAPYSSRQQREFNPPTAALQLIPLSDTYSTADDSTVWSATAARSRRIQVIKYCIYAFNLIFLIVGVVLATTGMWVRTDSRFREFLSERYRNVVQEAFWQAPTLYIFSYILIVLGACMIVVSFFGCCGAIRESGCLLLTYFCLVFILFVSTLSCGIYLVYKKDSIENEVSDALDYMVQHYYQGAGVIQEALDHLQTTFRCCGNVGCDDFRDYRKDVPRSCDIRCDGCRYRMWDALRIGATITSILMAIVLIAQLLAMAMSLYLFCTKRSPIEQYIAHTYYRNPAYIQSQQRMTQPDKKLSEAEYNRRMRYQEMQPVKVHTAPHPSEEDHFYAEYDIVGSTQPPMQMQAQRQFQRPASGHRQPPPTQQRQMYRETYSRSAPPPYHYDPRR</sequence>
<dbReference type="Gene3D" id="1.10.1450.10">
    <property type="entry name" value="Tetraspanin"/>
    <property type="match status" value="1"/>
</dbReference>
<keyword evidence="4 7" id="KW-1133">Transmembrane helix</keyword>
<evidence type="ECO:0000256" key="1">
    <source>
        <dbReference type="ARBA" id="ARBA00004141"/>
    </source>
</evidence>
<reference evidence="9" key="1">
    <citation type="submission" date="2022-11" db="UniProtKB">
        <authorList>
            <consortium name="WormBaseParasite"/>
        </authorList>
    </citation>
    <scope>IDENTIFICATION</scope>
</reference>
<feature type="transmembrane region" description="Helical" evidence="7">
    <location>
        <begin position="126"/>
        <end position="150"/>
    </location>
</feature>
<evidence type="ECO:0000256" key="5">
    <source>
        <dbReference type="ARBA" id="ARBA00023136"/>
    </source>
</evidence>
<evidence type="ECO:0000313" key="8">
    <source>
        <dbReference type="Proteomes" id="UP000887566"/>
    </source>
</evidence>
<dbReference type="AlphaFoldDB" id="A0A914VQH8"/>
<feature type="compositionally biased region" description="Pro residues" evidence="6">
    <location>
        <begin position="399"/>
        <end position="409"/>
    </location>
</feature>